<dbReference type="InterPro" id="IPR000792">
    <property type="entry name" value="Tscrpt_reg_LuxR_C"/>
</dbReference>
<dbReference type="SUPFAM" id="SSF52540">
    <property type="entry name" value="P-loop containing nucleoside triphosphate hydrolases"/>
    <property type="match status" value="1"/>
</dbReference>
<keyword evidence="2" id="KW-0238">DNA-binding</keyword>
<dbReference type="GO" id="GO:0003677">
    <property type="term" value="F:DNA binding"/>
    <property type="evidence" value="ECO:0007669"/>
    <property type="project" value="UniProtKB-KW"/>
</dbReference>
<proteinExistence type="predicted"/>
<protein>
    <submittedName>
        <fullName evidence="4">Uncharacterized protein</fullName>
    </submittedName>
</protein>
<evidence type="ECO:0000256" key="2">
    <source>
        <dbReference type="ARBA" id="ARBA00023125"/>
    </source>
</evidence>
<gene>
    <name evidence="4" type="ORF">GII30_17895</name>
</gene>
<dbReference type="EMBL" id="CP045810">
    <property type="protein sequence ID" value="QHN40773.1"/>
    <property type="molecule type" value="Genomic_DNA"/>
</dbReference>
<dbReference type="CDD" id="cd06170">
    <property type="entry name" value="LuxR_C_like"/>
    <property type="match status" value="1"/>
</dbReference>
<keyword evidence="3" id="KW-0804">Transcription</keyword>
<dbReference type="InterPro" id="IPR016032">
    <property type="entry name" value="Sig_transdc_resp-reg_C-effctor"/>
</dbReference>
<evidence type="ECO:0000256" key="1">
    <source>
        <dbReference type="ARBA" id="ARBA00023015"/>
    </source>
</evidence>
<dbReference type="InterPro" id="IPR036388">
    <property type="entry name" value="WH-like_DNA-bd_sf"/>
</dbReference>
<dbReference type="AlphaFoldDB" id="A0A857LQA1"/>
<dbReference type="InterPro" id="IPR027417">
    <property type="entry name" value="P-loop_NTPase"/>
</dbReference>
<dbReference type="PANTHER" id="PTHR44688:SF16">
    <property type="entry name" value="DNA-BINDING TRANSCRIPTIONAL ACTIVATOR DEVR_DOSR"/>
    <property type="match status" value="1"/>
</dbReference>
<name>A0A857LQA1_9ACTN</name>
<dbReference type="GO" id="GO:0006355">
    <property type="term" value="P:regulation of DNA-templated transcription"/>
    <property type="evidence" value="ECO:0007669"/>
    <property type="project" value="InterPro"/>
</dbReference>
<dbReference type="SMART" id="SM00421">
    <property type="entry name" value="HTH_LUXR"/>
    <property type="match status" value="1"/>
</dbReference>
<evidence type="ECO:0000256" key="3">
    <source>
        <dbReference type="ARBA" id="ARBA00023163"/>
    </source>
</evidence>
<sequence length="830" mass="86849">MSMSLAELRGAQALNRATAGRGALPQGCVVVGGAGAGKTTALAALSARLDGPVVRISGTLGSLRHAFPDLPCDEGSARWAVAGRLRADGATLAVDDAHLLDAESAAVVHALVVHDRIPAFLSCRTEIPESPGPTAIIALWKDGHLPRLDLADLAVDEATDYVRHALGRTPTAAGVARLLRWSGGCAAAFVEGVELSIERGCWVGAGEVAVFRWTPALTPRLRDQSCAEFAALPERVRQVVAALSVATTASESHCDGSIPLDAVLAVCPLEDLVAAERCGVLDADRHHVRLRKPYLASWAASGTRELTAATWAATLADGCLRAARRTGHTAPSRDEADRILILAGELSRLTLQPDSAVLAAASEAALRQGEHLAAVRLGSECAVRPESVGWAALHLADVGTLRDLLAAPSPGYPALAAVAGCAEVWGARGPAELRVLTATPESAVNKALAADPTMGTWIAAFYANAFAVAGDIDAVRTIMALVGPDRDGPPLTDPMLSLYTRGTEVVALRLSGDVARACSAADALLRDTRTSPPRVRAMAELVAAATFVESGQFTQARARLHDGAEIFVDSVGRHLFGGLNARIAAMESGIVDVGFATATSAVPGGSAVLSFTAMDTVNRAWVLVAGEQTDTAVELLQDAAHEAVASGAPAVAADCGELATRLCSPDDACVPTALRALAREHNPLSRFGLTVRYADAWQNRDGEALLSIARDFETAGNLPTAADAAAQAAQVFEEEHDAEPAAGARTYARRLVRRIGPLRSPAQQRIEADSRLTHRERQIIELVSQGLSNKEIACRLELSVRTIEGHVLRVCAKLGARSRSEAAHLWSPSV</sequence>
<dbReference type="Pfam" id="PF00196">
    <property type="entry name" value="GerE"/>
    <property type="match status" value="1"/>
</dbReference>
<keyword evidence="1" id="KW-0805">Transcription regulation</keyword>
<dbReference type="Gene3D" id="1.10.10.10">
    <property type="entry name" value="Winged helix-like DNA-binding domain superfamily/Winged helix DNA-binding domain"/>
    <property type="match status" value="1"/>
</dbReference>
<dbReference type="SUPFAM" id="SSF46894">
    <property type="entry name" value="C-terminal effector domain of the bipartite response regulators"/>
    <property type="match status" value="1"/>
</dbReference>
<evidence type="ECO:0000313" key="4">
    <source>
        <dbReference type="EMBL" id="QHN40773.1"/>
    </source>
</evidence>
<reference evidence="4" key="1">
    <citation type="journal article" date="2021" name="Nat. Microbiol.">
        <title>Cocultivation of an ultrasmall environmental parasitic bacterium with lytic ability against bacteria associated with wastewater foams.</title>
        <authorList>
            <person name="Batinovic S."/>
            <person name="Rose J.J.A."/>
            <person name="Ratcliffe J."/>
            <person name="Seviour R.J."/>
            <person name="Petrovski S."/>
        </authorList>
    </citation>
    <scope>NUCLEOTIDE SEQUENCE</scope>
    <source>
        <strain evidence="4">CON44</strain>
    </source>
</reference>
<dbReference type="PROSITE" id="PS50043">
    <property type="entry name" value="HTH_LUXR_2"/>
    <property type="match status" value="1"/>
</dbReference>
<dbReference type="PROSITE" id="PS00622">
    <property type="entry name" value="HTH_LUXR_1"/>
    <property type="match status" value="1"/>
</dbReference>
<dbReference type="PANTHER" id="PTHR44688">
    <property type="entry name" value="DNA-BINDING TRANSCRIPTIONAL ACTIVATOR DEVR_DOSR"/>
    <property type="match status" value="1"/>
</dbReference>
<accession>A0A857LQA1</accession>
<dbReference type="PRINTS" id="PR00038">
    <property type="entry name" value="HTHLUXR"/>
</dbReference>
<organism evidence="4">
    <name type="scientific">Gordonia amarae</name>
    <dbReference type="NCBI Taxonomy" id="36821"/>
    <lineage>
        <taxon>Bacteria</taxon>
        <taxon>Bacillati</taxon>
        <taxon>Actinomycetota</taxon>
        <taxon>Actinomycetes</taxon>
        <taxon>Mycobacteriales</taxon>
        <taxon>Gordoniaceae</taxon>
        <taxon>Gordonia</taxon>
    </lineage>
</organism>